<proteinExistence type="predicted"/>
<dbReference type="InterPro" id="IPR042235">
    <property type="entry name" value="ZP-C_dom"/>
</dbReference>
<feature type="chain" id="PRO_5012045191" description="ZP domain-containing protein" evidence="2">
    <location>
        <begin position="16"/>
        <end position="311"/>
    </location>
</feature>
<evidence type="ECO:0000313" key="5">
    <source>
        <dbReference type="Proteomes" id="UP000001307"/>
    </source>
</evidence>
<evidence type="ECO:0000259" key="3">
    <source>
        <dbReference type="PROSITE" id="PS51034"/>
    </source>
</evidence>
<keyword evidence="2" id="KW-0732">Signal</keyword>
<dbReference type="Proteomes" id="UP000001307">
    <property type="component" value="Unassembled WGS sequence"/>
</dbReference>
<dbReference type="AlphaFoldDB" id="E4XJK0"/>
<feature type="signal peptide" evidence="2">
    <location>
        <begin position="1"/>
        <end position="15"/>
    </location>
</feature>
<name>E4XJK0_OIKDI</name>
<dbReference type="InterPro" id="IPR055355">
    <property type="entry name" value="ZP-C"/>
</dbReference>
<dbReference type="InParanoid" id="E4XJK0"/>
<dbReference type="PROSITE" id="PS51034">
    <property type="entry name" value="ZP_2"/>
    <property type="match status" value="1"/>
</dbReference>
<accession>E4XJK0</accession>
<dbReference type="Pfam" id="PF00100">
    <property type="entry name" value="Zona_pellucida"/>
    <property type="match status" value="1"/>
</dbReference>
<evidence type="ECO:0000256" key="1">
    <source>
        <dbReference type="ARBA" id="ARBA00023157"/>
    </source>
</evidence>
<evidence type="ECO:0000313" key="4">
    <source>
        <dbReference type="EMBL" id="CBY10643.1"/>
    </source>
</evidence>
<evidence type="ECO:0000256" key="2">
    <source>
        <dbReference type="SAM" id="SignalP"/>
    </source>
</evidence>
<dbReference type="InterPro" id="IPR001507">
    <property type="entry name" value="ZP_dom"/>
</dbReference>
<feature type="domain" description="ZP" evidence="3">
    <location>
        <begin position="38"/>
        <end position="296"/>
    </location>
</feature>
<organism evidence="4">
    <name type="scientific">Oikopleura dioica</name>
    <name type="common">Tunicate</name>
    <dbReference type="NCBI Taxonomy" id="34765"/>
    <lineage>
        <taxon>Eukaryota</taxon>
        <taxon>Metazoa</taxon>
        <taxon>Chordata</taxon>
        <taxon>Tunicata</taxon>
        <taxon>Appendicularia</taxon>
        <taxon>Copelata</taxon>
        <taxon>Oikopleuridae</taxon>
        <taxon>Oikopleura</taxon>
    </lineage>
</organism>
<dbReference type="Gene3D" id="2.60.40.4100">
    <property type="entry name" value="Zona pellucida, ZP-C domain"/>
    <property type="match status" value="1"/>
</dbReference>
<gene>
    <name evidence="4" type="ORF">GSOID_T00012799001</name>
</gene>
<protein>
    <recommendedName>
        <fullName evidence="3">ZP domain-containing protein</fullName>
    </recommendedName>
</protein>
<dbReference type="SMART" id="SM00241">
    <property type="entry name" value="ZP"/>
    <property type="match status" value="1"/>
</dbReference>
<keyword evidence="5" id="KW-1185">Reference proteome</keyword>
<keyword evidence="1" id="KW-1015">Disulfide bond</keyword>
<dbReference type="EMBL" id="FN653061">
    <property type="protein sequence ID" value="CBY10643.1"/>
    <property type="molecule type" value="Genomic_DNA"/>
</dbReference>
<reference evidence="4" key="1">
    <citation type="journal article" date="2010" name="Science">
        <title>Plasticity of animal genome architecture unmasked by rapid evolution of a pelagic tunicate.</title>
        <authorList>
            <person name="Denoeud F."/>
            <person name="Henriet S."/>
            <person name="Mungpakdee S."/>
            <person name="Aury J.M."/>
            <person name="Da Silva C."/>
            <person name="Brinkmann H."/>
            <person name="Mikhaleva J."/>
            <person name="Olsen L.C."/>
            <person name="Jubin C."/>
            <person name="Canestro C."/>
            <person name="Bouquet J.M."/>
            <person name="Danks G."/>
            <person name="Poulain J."/>
            <person name="Campsteijn C."/>
            <person name="Adamski M."/>
            <person name="Cross I."/>
            <person name="Yadetie F."/>
            <person name="Muffato M."/>
            <person name="Louis A."/>
            <person name="Butcher S."/>
            <person name="Tsagkogeorga G."/>
            <person name="Konrad A."/>
            <person name="Singh S."/>
            <person name="Jensen M.F."/>
            <person name="Cong E.H."/>
            <person name="Eikeseth-Otteraa H."/>
            <person name="Noel B."/>
            <person name="Anthouard V."/>
            <person name="Porcel B.M."/>
            <person name="Kachouri-Lafond R."/>
            <person name="Nishino A."/>
            <person name="Ugolini M."/>
            <person name="Chourrout P."/>
            <person name="Nishida H."/>
            <person name="Aasland R."/>
            <person name="Huzurbazar S."/>
            <person name="Westhof E."/>
            <person name="Delsuc F."/>
            <person name="Lehrach H."/>
            <person name="Reinhardt R."/>
            <person name="Weissenbach J."/>
            <person name="Roy S.W."/>
            <person name="Artiguenave F."/>
            <person name="Postlethwait J.H."/>
            <person name="Manak J.R."/>
            <person name="Thompson E.M."/>
            <person name="Jaillon O."/>
            <person name="Du Pasquier L."/>
            <person name="Boudinot P."/>
            <person name="Liberles D.A."/>
            <person name="Volff J.N."/>
            <person name="Philippe H."/>
            <person name="Lenhard B."/>
            <person name="Roest Crollius H."/>
            <person name="Wincker P."/>
            <person name="Chourrout D."/>
        </authorList>
    </citation>
    <scope>NUCLEOTIDE SEQUENCE [LARGE SCALE GENOMIC DNA]</scope>
</reference>
<sequence>MKLFKGLALFAALDASCPNDRWSKVGEACVPSQKWATTCNAAGTLTISAHIDHFYAAVPSTIKTKLLGDLVKQDGWAEGDEDDELTKTVALSFSQVEVNGASVIRGVYTFGPSESATAEAKPDVNNVGLELATPLSYTVTCDYASSIAVKISEVGIDANPTFGGTSTTGSLDIGATLTGADDSSKKWTIGDTVTLTVADNTADSLTVSVAIESCTAYSDVDYLENAVPISKGTCYEDQINTQIVARDNLHVSALSFDAFKYSSGGAAAYVKCQLRACIVNSDGSPDTACVAAVDANDKQARDAGDLRCLTL</sequence>